<dbReference type="AlphaFoldDB" id="A0A562SE20"/>
<evidence type="ECO:0008006" key="3">
    <source>
        <dbReference type="Google" id="ProtNLM"/>
    </source>
</evidence>
<dbReference type="PROSITE" id="PS51257">
    <property type="entry name" value="PROKAR_LIPOPROTEIN"/>
    <property type="match status" value="1"/>
</dbReference>
<name>A0A562SE20_9BACT</name>
<proteinExistence type="predicted"/>
<dbReference type="RefSeq" id="WP_144887834.1">
    <property type="nucleotide sequence ID" value="NZ_VLLE01000006.1"/>
</dbReference>
<gene>
    <name evidence="1" type="ORF">IQ13_3438</name>
</gene>
<sequence length="126" mass="14885">MKQALSLYIFIVMLLSCSDLKPDSTLAFIPGTYVRSEVREFGRIEDTITIKIQHPDVNSFLIEQRWRYERVLDGVAQEPEYKVITDQGIYDTEKKLVQNQRNLRVYSFDEKKQVLYNGTMIFQKIK</sequence>
<organism evidence="1 2">
    <name type="scientific">Lacibacter cauensis</name>
    <dbReference type="NCBI Taxonomy" id="510947"/>
    <lineage>
        <taxon>Bacteria</taxon>
        <taxon>Pseudomonadati</taxon>
        <taxon>Bacteroidota</taxon>
        <taxon>Chitinophagia</taxon>
        <taxon>Chitinophagales</taxon>
        <taxon>Chitinophagaceae</taxon>
        <taxon>Lacibacter</taxon>
    </lineage>
</organism>
<keyword evidence="2" id="KW-1185">Reference proteome</keyword>
<comment type="caution">
    <text evidence="1">The sequence shown here is derived from an EMBL/GenBank/DDBJ whole genome shotgun (WGS) entry which is preliminary data.</text>
</comment>
<protein>
    <recommendedName>
        <fullName evidence="3">Lipoprotein</fullName>
    </recommendedName>
</protein>
<dbReference type="OrthoDB" id="671705at2"/>
<dbReference type="EMBL" id="VLLE01000006">
    <property type="protein sequence ID" value="TWI79046.1"/>
    <property type="molecule type" value="Genomic_DNA"/>
</dbReference>
<reference evidence="1 2" key="1">
    <citation type="journal article" date="2015" name="Stand. Genomic Sci.">
        <title>Genomic Encyclopedia of Bacterial and Archaeal Type Strains, Phase III: the genomes of soil and plant-associated and newly described type strains.</title>
        <authorList>
            <person name="Whitman W.B."/>
            <person name="Woyke T."/>
            <person name="Klenk H.P."/>
            <person name="Zhou Y."/>
            <person name="Lilburn T.G."/>
            <person name="Beck B.J."/>
            <person name="De Vos P."/>
            <person name="Vandamme P."/>
            <person name="Eisen J.A."/>
            <person name="Garrity G."/>
            <person name="Hugenholtz P."/>
            <person name="Kyrpides N.C."/>
        </authorList>
    </citation>
    <scope>NUCLEOTIDE SEQUENCE [LARGE SCALE GENOMIC DNA]</scope>
    <source>
        <strain evidence="1 2">CGMCC 1.7271</strain>
    </source>
</reference>
<evidence type="ECO:0000313" key="2">
    <source>
        <dbReference type="Proteomes" id="UP000316167"/>
    </source>
</evidence>
<evidence type="ECO:0000313" key="1">
    <source>
        <dbReference type="EMBL" id="TWI79046.1"/>
    </source>
</evidence>
<accession>A0A562SE20</accession>
<dbReference type="Proteomes" id="UP000316167">
    <property type="component" value="Unassembled WGS sequence"/>
</dbReference>